<dbReference type="GO" id="GO:0016706">
    <property type="term" value="F:2-oxoglutarate-dependent dioxygenase activity"/>
    <property type="evidence" value="ECO:0007669"/>
    <property type="project" value="TreeGrafter"/>
</dbReference>
<dbReference type="PANTHER" id="PTHR30468">
    <property type="entry name" value="ALPHA-KETOGLUTARATE-DEPENDENT SULFONATE DIOXYGENASE"/>
    <property type="match status" value="1"/>
</dbReference>
<name>G2G3S0_9ACTN</name>
<evidence type="ECO:0000256" key="3">
    <source>
        <dbReference type="ARBA" id="ARBA00022723"/>
    </source>
</evidence>
<dbReference type="EMBL" id="AGBF01000001">
    <property type="protein sequence ID" value="EGX61816.1"/>
    <property type="molecule type" value="Genomic_DNA"/>
</dbReference>
<evidence type="ECO:0000256" key="5">
    <source>
        <dbReference type="ARBA" id="ARBA00023002"/>
    </source>
</evidence>
<evidence type="ECO:0000256" key="2">
    <source>
        <dbReference type="ARBA" id="ARBA00005896"/>
    </source>
</evidence>
<dbReference type="Pfam" id="PF02668">
    <property type="entry name" value="TauD"/>
    <property type="match status" value="1"/>
</dbReference>
<keyword evidence="4 9" id="KW-0223">Dioxygenase</keyword>
<dbReference type="AlphaFoldDB" id="G2G3S0"/>
<comment type="similarity">
    <text evidence="2">Belongs to the TfdA dioxygenase family.</text>
</comment>
<evidence type="ECO:0000256" key="6">
    <source>
        <dbReference type="ARBA" id="ARBA00023004"/>
    </source>
</evidence>
<dbReference type="PANTHER" id="PTHR30468:SF5">
    <property type="entry name" value="ALPHA-KETOGLUTARATE-DEPENDENT SULFATE ESTER DIOXYGENASE"/>
    <property type="match status" value="1"/>
</dbReference>
<comment type="caution">
    <text evidence="9">The sequence shown here is derived from an EMBL/GenBank/DDBJ whole genome shotgun (WGS) entry which is preliminary data.</text>
</comment>
<dbReference type="SUPFAM" id="SSF51197">
    <property type="entry name" value="Clavaminate synthase-like"/>
    <property type="match status" value="1"/>
</dbReference>
<gene>
    <name evidence="9" type="ORF">SZN_00605</name>
</gene>
<evidence type="ECO:0000259" key="8">
    <source>
        <dbReference type="Pfam" id="PF02668"/>
    </source>
</evidence>
<comment type="cofactor">
    <cofactor evidence="1">
        <name>Fe(2+)</name>
        <dbReference type="ChEBI" id="CHEBI:29033"/>
    </cofactor>
</comment>
<keyword evidence="10" id="KW-1185">Reference proteome</keyword>
<dbReference type="Proteomes" id="UP000004217">
    <property type="component" value="Unassembled WGS sequence"/>
</dbReference>
<organism evidence="9 10">
    <name type="scientific">Streptomyces zinciresistens K42</name>
    <dbReference type="NCBI Taxonomy" id="700597"/>
    <lineage>
        <taxon>Bacteria</taxon>
        <taxon>Bacillati</taxon>
        <taxon>Actinomycetota</taxon>
        <taxon>Actinomycetes</taxon>
        <taxon>Kitasatosporales</taxon>
        <taxon>Streptomycetaceae</taxon>
        <taxon>Streptomyces</taxon>
    </lineage>
</organism>
<dbReference type="Gene3D" id="3.60.130.10">
    <property type="entry name" value="Clavaminate synthase-like"/>
    <property type="match status" value="1"/>
</dbReference>
<proteinExistence type="inferred from homology"/>
<dbReference type="GO" id="GO:0046872">
    <property type="term" value="F:metal ion binding"/>
    <property type="evidence" value="ECO:0007669"/>
    <property type="project" value="UniProtKB-KW"/>
</dbReference>
<accession>G2G3S0</accession>
<dbReference type="InterPro" id="IPR003819">
    <property type="entry name" value="TauD/TfdA-like"/>
</dbReference>
<evidence type="ECO:0000313" key="9">
    <source>
        <dbReference type="EMBL" id="EGX61816.1"/>
    </source>
</evidence>
<evidence type="ECO:0000256" key="4">
    <source>
        <dbReference type="ARBA" id="ARBA00022964"/>
    </source>
</evidence>
<feature type="domain" description="TauD/TfdA-like" evidence="8">
    <location>
        <begin position="13"/>
        <end position="294"/>
    </location>
</feature>
<keyword evidence="5" id="KW-0560">Oxidoreductase</keyword>
<dbReference type="InterPro" id="IPR051323">
    <property type="entry name" value="AtsK-like"/>
</dbReference>
<feature type="region of interest" description="Disordered" evidence="7">
    <location>
        <begin position="300"/>
        <end position="321"/>
    </location>
</feature>
<keyword evidence="3" id="KW-0479">Metal-binding</keyword>
<sequence length="321" mass="35418">MTTTTETLTVARVAGHIGALVSDVDLAAPMPEPVVAAIRAALLEHKVLFFRGQERLDHAAQVAFTARFGELTGRARPQSGGALDDFPQILTISPQIDLDAYGLDYEEHYRSRLHHGIGAWHTDMSHAVNPPAGSVLRAETVPSHGGDTQWTNLEAAYEGLPQDLQQFVDGLRAEHTFFAAYDMSPYDETDRQILERVNSEPLVAVHPVVRVHPETGRKALFVNPARVRRIVDLSPVESRHLLELLFQEVTRPEYTVRFSWEPGSVAFWDNRSTAHLGVGDFAHTGEPRVMHRVTLLGDRPVGPDGFTSTQTTGRELAACPA</sequence>
<dbReference type="PATRIC" id="fig|700597.3.peg.111"/>
<dbReference type="InterPro" id="IPR042098">
    <property type="entry name" value="TauD-like_sf"/>
</dbReference>
<evidence type="ECO:0000256" key="7">
    <source>
        <dbReference type="SAM" id="MobiDB-lite"/>
    </source>
</evidence>
<protein>
    <submittedName>
        <fullName evidence="9">Taurine dioxygenase</fullName>
    </submittedName>
</protein>
<dbReference type="GO" id="GO:0005737">
    <property type="term" value="C:cytoplasm"/>
    <property type="evidence" value="ECO:0007669"/>
    <property type="project" value="TreeGrafter"/>
</dbReference>
<dbReference type="OrthoDB" id="581608at2"/>
<dbReference type="RefSeq" id="WP_007490534.1">
    <property type="nucleotide sequence ID" value="NZ_AGBF01000001.1"/>
</dbReference>
<evidence type="ECO:0000313" key="10">
    <source>
        <dbReference type="Proteomes" id="UP000004217"/>
    </source>
</evidence>
<keyword evidence="6" id="KW-0408">Iron</keyword>
<evidence type="ECO:0000256" key="1">
    <source>
        <dbReference type="ARBA" id="ARBA00001954"/>
    </source>
</evidence>
<reference evidence="9 10" key="1">
    <citation type="submission" date="2011-08" db="EMBL/GenBank/DDBJ databases">
        <authorList>
            <person name="Lin Y."/>
            <person name="Hao X."/>
            <person name="Johnstone L."/>
            <person name="Miller S.J."/>
            <person name="Wei G."/>
            <person name="Rensing C."/>
        </authorList>
    </citation>
    <scope>NUCLEOTIDE SEQUENCE [LARGE SCALE GENOMIC DNA]</scope>
    <source>
        <strain evidence="9 10">K42</strain>
    </source>
</reference>